<keyword evidence="16" id="KW-1185">Reference proteome</keyword>
<evidence type="ECO:0000256" key="5">
    <source>
        <dbReference type="ARBA" id="ARBA00022568"/>
    </source>
</evidence>
<dbReference type="GO" id="GO:0036444">
    <property type="term" value="P:calcium import into the mitochondrion"/>
    <property type="evidence" value="ECO:0007669"/>
    <property type="project" value="UniProtKB-UniRule"/>
</dbReference>
<evidence type="ECO:0000256" key="8">
    <source>
        <dbReference type="ARBA" id="ARBA00022837"/>
    </source>
</evidence>
<dbReference type="Pfam" id="PF10161">
    <property type="entry name" value="DDDD"/>
    <property type="match status" value="1"/>
</dbReference>
<evidence type="ECO:0000256" key="14">
    <source>
        <dbReference type="RuleBase" id="RU369077"/>
    </source>
</evidence>
<evidence type="ECO:0000256" key="6">
    <source>
        <dbReference type="ARBA" id="ARBA00022692"/>
    </source>
</evidence>
<dbReference type="GO" id="GO:0051560">
    <property type="term" value="P:mitochondrial calcium ion homeostasis"/>
    <property type="evidence" value="ECO:0007669"/>
    <property type="project" value="UniProtKB-UniRule"/>
</dbReference>
<organism evidence="15 16">
    <name type="scientific">Opisthorchis viverrini</name>
    <name type="common">Southeast Asian liver fluke</name>
    <dbReference type="NCBI Taxonomy" id="6198"/>
    <lineage>
        <taxon>Eukaryota</taxon>
        <taxon>Metazoa</taxon>
        <taxon>Spiralia</taxon>
        <taxon>Lophotrochozoa</taxon>
        <taxon>Platyhelminthes</taxon>
        <taxon>Trematoda</taxon>
        <taxon>Digenea</taxon>
        <taxon>Opisthorchiida</taxon>
        <taxon>Opisthorchiata</taxon>
        <taxon>Opisthorchiidae</taxon>
        <taxon>Opisthorchis</taxon>
    </lineage>
</organism>
<keyword evidence="5 14" id="KW-0109">Calcium transport</keyword>
<name>A0A1S8WLK6_OPIVI</name>
<keyword evidence="4 14" id="KW-0813">Transport</keyword>
<keyword evidence="10 14" id="KW-1133">Transmembrane helix</keyword>
<dbReference type="EMBL" id="KV905882">
    <property type="protein sequence ID" value="OON15309.1"/>
    <property type="molecule type" value="Genomic_DNA"/>
</dbReference>
<evidence type="ECO:0000256" key="3">
    <source>
        <dbReference type="ARBA" id="ARBA00022180"/>
    </source>
</evidence>
<comment type="subunit">
    <text evidence="14">Component of the uniplex complex. Interacts (via the transmembrane region) with MCU (via the first transmembrane region); the interaction is direct.</text>
</comment>
<feature type="transmembrane region" description="Helical" evidence="14">
    <location>
        <begin position="70"/>
        <end position="89"/>
    </location>
</feature>
<dbReference type="InterPro" id="IPR018782">
    <property type="entry name" value="MCU_reg"/>
</dbReference>
<dbReference type="AlphaFoldDB" id="A0A1S8WLK6"/>
<keyword evidence="7 14" id="KW-0999">Mitochondrion inner membrane</keyword>
<proteinExistence type="inferred from homology"/>
<comment type="subcellular location">
    <subcellularLocation>
        <location evidence="1 14">Mitochondrion inner membrane</location>
        <topology evidence="1 14">Single-pass membrane protein</topology>
    </subcellularLocation>
</comment>
<keyword evidence="12 14" id="KW-0496">Mitochondrion</keyword>
<dbReference type="Proteomes" id="UP000243686">
    <property type="component" value="Unassembled WGS sequence"/>
</dbReference>
<evidence type="ECO:0000256" key="13">
    <source>
        <dbReference type="ARBA" id="ARBA00023136"/>
    </source>
</evidence>
<comment type="similarity">
    <text evidence="2 14">Belongs to the SMDT1/EMRE family.</text>
</comment>
<evidence type="ECO:0000256" key="4">
    <source>
        <dbReference type="ARBA" id="ARBA00022448"/>
    </source>
</evidence>
<accession>A0A1S8WLK6</accession>
<keyword evidence="8 14" id="KW-0106">Calcium</keyword>
<dbReference type="PANTHER" id="PTHR33904">
    <property type="entry name" value="ESSENTIAL MCU REGULATOR, MITOCHONDRIAL"/>
    <property type="match status" value="1"/>
</dbReference>
<evidence type="ECO:0000256" key="1">
    <source>
        <dbReference type="ARBA" id="ARBA00004434"/>
    </source>
</evidence>
<keyword evidence="9 14" id="KW-0809">Transit peptide</keyword>
<evidence type="ECO:0000256" key="10">
    <source>
        <dbReference type="ARBA" id="ARBA00022989"/>
    </source>
</evidence>
<sequence>MSFDAPTSDHNEHWVSAFSLNPSPFPMLMRLLPSCGIVTRLSKFTFSTAYAGAHRPSGALRERPEKMRFGILRSLAMGLPFICLGAYISREGAALLEEMDIFVPSDDDDD</sequence>
<keyword evidence="6 14" id="KW-0812">Transmembrane</keyword>
<evidence type="ECO:0000313" key="16">
    <source>
        <dbReference type="Proteomes" id="UP000243686"/>
    </source>
</evidence>
<evidence type="ECO:0000256" key="9">
    <source>
        <dbReference type="ARBA" id="ARBA00022946"/>
    </source>
</evidence>
<evidence type="ECO:0000256" key="2">
    <source>
        <dbReference type="ARBA" id="ARBA00008958"/>
    </source>
</evidence>
<keyword evidence="13 14" id="KW-0472">Membrane</keyword>
<comment type="function">
    <text evidence="14">Essential regulatory subunit of the mitochondrial calcium uniporter complex (uniplex), a complex that mediates calcium uptake into mitochondria.</text>
</comment>
<gene>
    <name evidence="15" type="ORF">X801_08891</name>
</gene>
<evidence type="ECO:0000313" key="15">
    <source>
        <dbReference type="EMBL" id="OON15309.1"/>
    </source>
</evidence>
<reference evidence="15 16" key="1">
    <citation type="submission" date="2015-03" db="EMBL/GenBank/DDBJ databases">
        <title>Draft genome of the nematode, Opisthorchis viverrini.</title>
        <authorList>
            <person name="Mitreva M."/>
        </authorList>
    </citation>
    <scope>NUCLEOTIDE SEQUENCE [LARGE SCALE GENOMIC DNA]</scope>
    <source>
        <strain evidence="15">Khon Kaen</strain>
    </source>
</reference>
<evidence type="ECO:0000256" key="7">
    <source>
        <dbReference type="ARBA" id="ARBA00022792"/>
    </source>
</evidence>
<dbReference type="PANTHER" id="PTHR33904:SF1">
    <property type="entry name" value="ESSENTIAL MCU REGULATOR, MITOCHONDRIAL"/>
    <property type="match status" value="1"/>
</dbReference>
<evidence type="ECO:0000256" key="12">
    <source>
        <dbReference type="ARBA" id="ARBA00023128"/>
    </source>
</evidence>
<protein>
    <recommendedName>
        <fullName evidence="3 14">Essential MCU regulator, mitochondrial</fullName>
    </recommendedName>
    <alternativeName>
        <fullName evidence="14">Single-pass membrane protein with aspartate-rich tail 1, mitochondrial</fullName>
    </alternativeName>
</protein>
<dbReference type="GO" id="GO:1990246">
    <property type="term" value="C:uniplex complex"/>
    <property type="evidence" value="ECO:0007669"/>
    <property type="project" value="UniProtKB-UniRule"/>
</dbReference>
<keyword evidence="11 14" id="KW-0406">Ion transport</keyword>
<evidence type="ECO:0000256" key="11">
    <source>
        <dbReference type="ARBA" id="ARBA00023065"/>
    </source>
</evidence>